<dbReference type="Gene3D" id="1.10.510.10">
    <property type="entry name" value="Transferase(Phosphotransferase) domain 1"/>
    <property type="match status" value="1"/>
</dbReference>
<gene>
    <name evidence="7" type="ORF">BDV96DRAFT_653900</name>
</gene>
<accession>A0A6A5YK25</accession>
<dbReference type="GO" id="GO:0043484">
    <property type="term" value="P:regulation of RNA splicing"/>
    <property type="evidence" value="ECO:0007669"/>
    <property type="project" value="TreeGrafter"/>
</dbReference>
<evidence type="ECO:0000256" key="4">
    <source>
        <dbReference type="ARBA" id="ARBA00022777"/>
    </source>
</evidence>
<keyword evidence="3" id="KW-0547">Nucleotide-binding</keyword>
<dbReference type="SUPFAM" id="SSF56112">
    <property type="entry name" value="Protein kinase-like (PK-like)"/>
    <property type="match status" value="1"/>
</dbReference>
<dbReference type="InterPro" id="IPR000719">
    <property type="entry name" value="Prot_kinase_dom"/>
</dbReference>
<keyword evidence="4 7" id="KW-0418">Kinase</keyword>
<dbReference type="PANTHER" id="PTHR45646">
    <property type="entry name" value="SERINE/THREONINE-PROTEIN KINASE DOA-RELATED"/>
    <property type="match status" value="1"/>
</dbReference>
<evidence type="ECO:0000256" key="1">
    <source>
        <dbReference type="ARBA" id="ARBA00022527"/>
    </source>
</evidence>
<dbReference type="PROSITE" id="PS50011">
    <property type="entry name" value="PROTEIN_KINASE_DOM"/>
    <property type="match status" value="1"/>
</dbReference>
<dbReference type="GO" id="GO:0005524">
    <property type="term" value="F:ATP binding"/>
    <property type="evidence" value="ECO:0007669"/>
    <property type="project" value="UniProtKB-KW"/>
</dbReference>
<dbReference type="GO" id="GO:0004674">
    <property type="term" value="F:protein serine/threonine kinase activity"/>
    <property type="evidence" value="ECO:0007669"/>
    <property type="project" value="UniProtKB-KW"/>
</dbReference>
<dbReference type="Pfam" id="PF00069">
    <property type="entry name" value="Pkinase"/>
    <property type="match status" value="2"/>
</dbReference>
<dbReference type="SMART" id="SM00220">
    <property type="entry name" value="S_TKc"/>
    <property type="match status" value="1"/>
</dbReference>
<keyword evidence="1" id="KW-0723">Serine/threonine-protein kinase</keyword>
<evidence type="ECO:0000256" key="3">
    <source>
        <dbReference type="ARBA" id="ARBA00022741"/>
    </source>
</evidence>
<dbReference type="OrthoDB" id="5979581at2759"/>
<dbReference type="GO" id="GO:0005634">
    <property type="term" value="C:nucleus"/>
    <property type="evidence" value="ECO:0007669"/>
    <property type="project" value="TreeGrafter"/>
</dbReference>
<sequence>MINSEDYTVKVQAERIENYGNDGWIPIRIKDKFDNGRYKIRNKLGFGSRATVWVARDYELDIAVSIKVFKAANSPDNRELRILQHIEQQSPDHPGREYLPKYLRHFNVHRNGKTNRFIVLELLGPQLRQIHEQFHPYNPSFSRRVSKQLLLAIDCLHSYGIVHGDIHEGNVLFCLPGGYKMPLDKVSQGRVKRVDGAPLCENLPSRLVEPLFNAIKDSDAERFRNNSNIKLIDFSSSFFEFEAPEWIHTRSDIVSPEVIVQKPPTKAIDIWSLGCLTFYIATGRRLLETIKGGPSILPQIYAVVGSSPAPLDDSEDYSDSEDYPDLEGLLDGVGISDQALSQYIRKALVVDPVKRATTSGLRQQEFVQ</sequence>
<dbReference type="PANTHER" id="PTHR45646:SF11">
    <property type="entry name" value="SERINE_THREONINE-PROTEIN KINASE DOA"/>
    <property type="match status" value="1"/>
</dbReference>
<dbReference type="Gene3D" id="3.30.200.20">
    <property type="entry name" value="Phosphorylase Kinase, domain 1"/>
    <property type="match status" value="1"/>
</dbReference>
<evidence type="ECO:0000256" key="2">
    <source>
        <dbReference type="ARBA" id="ARBA00022679"/>
    </source>
</evidence>
<name>A0A6A5YK25_9PLEO</name>
<dbReference type="InterPro" id="IPR051175">
    <property type="entry name" value="CLK_kinases"/>
</dbReference>
<evidence type="ECO:0000313" key="8">
    <source>
        <dbReference type="Proteomes" id="UP000799770"/>
    </source>
</evidence>
<protein>
    <submittedName>
        <fullName evidence="7">Kinase-like domain-containing protein</fullName>
    </submittedName>
</protein>
<proteinExistence type="predicted"/>
<evidence type="ECO:0000256" key="5">
    <source>
        <dbReference type="ARBA" id="ARBA00022840"/>
    </source>
</evidence>
<dbReference type="InterPro" id="IPR011009">
    <property type="entry name" value="Kinase-like_dom_sf"/>
</dbReference>
<evidence type="ECO:0000259" key="6">
    <source>
        <dbReference type="PROSITE" id="PS50011"/>
    </source>
</evidence>
<dbReference type="EMBL" id="ML977355">
    <property type="protein sequence ID" value="KAF2107310.1"/>
    <property type="molecule type" value="Genomic_DNA"/>
</dbReference>
<reference evidence="7" key="1">
    <citation type="journal article" date="2020" name="Stud. Mycol.">
        <title>101 Dothideomycetes genomes: a test case for predicting lifestyles and emergence of pathogens.</title>
        <authorList>
            <person name="Haridas S."/>
            <person name="Albert R."/>
            <person name="Binder M."/>
            <person name="Bloem J."/>
            <person name="Labutti K."/>
            <person name="Salamov A."/>
            <person name="Andreopoulos B."/>
            <person name="Baker S."/>
            <person name="Barry K."/>
            <person name="Bills G."/>
            <person name="Bluhm B."/>
            <person name="Cannon C."/>
            <person name="Castanera R."/>
            <person name="Culley D."/>
            <person name="Daum C."/>
            <person name="Ezra D."/>
            <person name="Gonzalez J."/>
            <person name="Henrissat B."/>
            <person name="Kuo A."/>
            <person name="Liang C."/>
            <person name="Lipzen A."/>
            <person name="Lutzoni F."/>
            <person name="Magnuson J."/>
            <person name="Mondo S."/>
            <person name="Nolan M."/>
            <person name="Ohm R."/>
            <person name="Pangilinan J."/>
            <person name="Park H.-J."/>
            <person name="Ramirez L."/>
            <person name="Alfaro M."/>
            <person name="Sun H."/>
            <person name="Tritt A."/>
            <person name="Yoshinaga Y."/>
            <person name="Zwiers L.-H."/>
            <person name="Turgeon B."/>
            <person name="Goodwin S."/>
            <person name="Spatafora J."/>
            <person name="Crous P."/>
            <person name="Grigoriev I."/>
        </authorList>
    </citation>
    <scope>NUCLEOTIDE SEQUENCE</scope>
    <source>
        <strain evidence="7">CBS 627.86</strain>
    </source>
</reference>
<dbReference type="AlphaFoldDB" id="A0A6A5YK25"/>
<organism evidence="7 8">
    <name type="scientific">Lophiotrema nucula</name>
    <dbReference type="NCBI Taxonomy" id="690887"/>
    <lineage>
        <taxon>Eukaryota</taxon>
        <taxon>Fungi</taxon>
        <taxon>Dikarya</taxon>
        <taxon>Ascomycota</taxon>
        <taxon>Pezizomycotina</taxon>
        <taxon>Dothideomycetes</taxon>
        <taxon>Pleosporomycetidae</taxon>
        <taxon>Pleosporales</taxon>
        <taxon>Lophiotremataceae</taxon>
        <taxon>Lophiotrema</taxon>
    </lineage>
</organism>
<keyword evidence="5" id="KW-0067">ATP-binding</keyword>
<dbReference type="Proteomes" id="UP000799770">
    <property type="component" value="Unassembled WGS sequence"/>
</dbReference>
<keyword evidence="2" id="KW-0808">Transferase</keyword>
<feature type="domain" description="Protein kinase" evidence="6">
    <location>
        <begin position="38"/>
        <end position="367"/>
    </location>
</feature>
<keyword evidence="8" id="KW-1185">Reference proteome</keyword>
<evidence type="ECO:0000313" key="7">
    <source>
        <dbReference type="EMBL" id="KAF2107310.1"/>
    </source>
</evidence>